<protein>
    <submittedName>
        <fullName evidence="5">AAA family ATPase</fullName>
    </submittedName>
</protein>
<reference evidence="6" key="1">
    <citation type="submission" date="2023-07" db="EMBL/GenBank/DDBJ databases">
        <title>Conexibacter stalactiti sp. nov., isolated from stalactites in a lava cave and emended description of the genus Conexibacter.</title>
        <authorList>
            <person name="Lee S.D."/>
        </authorList>
    </citation>
    <scope>NUCLEOTIDE SEQUENCE [LARGE SCALE GENOMIC DNA]</scope>
    <source>
        <strain evidence="6">KCTC 39840</strain>
    </source>
</reference>
<evidence type="ECO:0000313" key="6">
    <source>
        <dbReference type="Proteomes" id="UP001284601"/>
    </source>
</evidence>
<evidence type="ECO:0000256" key="1">
    <source>
        <dbReference type="ARBA" id="ARBA00022741"/>
    </source>
</evidence>
<dbReference type="InterPro" id="IPR001434">
    <property type="entry name" value="OmcB-like_DUF11"/>
</dbReference>
<dbReference type="RefSeq" id="WP_318600190.1">
    <property type="nucleotide sequence ID" value="NZ_JAWSTH010000100.1"/>
</dbReference>
<comment type="caution">
    <text evidence="5">The sequence shown here is derived from an EMBL/GenBank/DDBJ whole genome shotgun (WGS) entry which is preliminary data.</text>
</comment>
<dbReference type="Pfam" id="PF13191">
    <property type="entry name" value="AAA_16"/>
    <property type="match status" value="1"/>
</dbReference>
<dbReference type="SUPFAM" id="SSF52540">
    <property type="entry name" value="P-loop containing nucleoside triphosphate hydrolases"/>
    <property type="match status" value="1"/>
</dbReference>
<keyword evidence="2" id="KW-0067">ATP-binding</keyword>
<dbReference type="Pfam" id="PF01345">
    <property type="entry name" value="DUF11"/>
    <property type="match status" value="1"/>
</dbReference>
<keyword evidence="6" id="KW-1185">Reference proteome</keyword>
<dbReference type="Gene3D" id="3.40.50.300">
    <property type="entry name" value="P-loop containing nucleotide triphosphate hydrolases"/>
    <property type="match status" value="1"/>
</dbReference>
<sequence>MATGRQAVELLEREAAFGLFDEQLTAATEGAGALVLVEGPPGVGKTALLRHLRERAAARGLRTLQAVGGELEREFAFGIVRQLFEPAVLAAEPRERERLLSGAAARAAPLVGADPGAFEPSADAGFASLHGLYWLVAALTEQTPLLLVVDDAHWSDAASLRFLDFLARRVPELPLLLAVGLRPHEPGAEQALLGALADAPEVAVVRPQPLTAAGVRAIVDGQLGEARGGDALAAGTFAATGGNPLLVRELVRSLAAGEEPTFSIEVENSGSVDARNVVDTDVLPRGLSYDATSRRATPAPATGYTER</sequence>
<accession>A0ABU4HZ16</accession>
<dbReference type="NCBIfam" id="TIGR01451">
    <property type="entry name" value="B_ant_repeat"/>
    <property type="match status" value="1"/>
</dbReference>
<dbReference type="InterPro" id="IPR027417">
    <property type="entry name" value="P-loop_NTPase"/>
</dbReference>
<dbReference type="EMBL" id="JAWSTH010000100">
    <property type="protein sequence ID" value="MDW5597725.1"/>
    <property type="molecule type" value="Genomic_DNA"/>
</dbReference>
<dbReference type="InterPro" id="IPR047589">
    <property type="entry name" value="DUF11_rpt"/>
</dbReference>
<organism evidence="5 6">
    <name type="scientific">Conexibacter stalactiti</name>
    <dbReference type="NCBI Taxonomy" id="1940611"/>
    <lineage>
        <taxon>Bacteria</taxon>
        <taxon>Bacillati</taxon>
        <taxon>Actinomycetota</taxon>
        <taxon>Thermoleophilia</taxon>
        <taxon>Solirubrobacterales</taxon>
        <taxon>Conexibacteraceae</taxon>
        <taxon>Conexibacter</taxon>
    </lineage>
</organism>
<evidence type="ECO:0000313" key="5">
    <source>
        <dbReference type="EMBL" id="MDW5597725.1"/>
    </source>
</evidence>
<evidence type="ECO:0000259" key="3">
    <source>
        <dbReference type="Pfam" id="PF01345"/>
    </source>
</evidence>
<feature type="domain" description="DUF11" evidence="3">
    <location>
        <begin position="254"/>
        <end position="294"/>
    </location>
</feature>
<dbReference type="PANTHER" id="PTHR16305">
    <property type="entry name" value="TESTICULAR SOLUBLE ADENYLYL CYCLASE"/>
    <property type="match status" value="1"/>
</dbReference>
<name>A0ABU4HZ16_9ACTN</name>
<dbReference type="InterPro" id="IPR041664">
    <property type="entry name" value="AAA_16"/>
</dbReference>
<dbReference type="Proteomes" id="UP001284601">
    <property type="component" value="Unassembled WGS sequence"/>
</dbReference>
<proteinExistence type="predicted"/>
<evidence type="ECO:0000256" key="2">
    <source>
        <dbReference type="ARBA" id="ARBA00022840"/>
    </source>
</evidence>
<gene>
    <name evidence="5" type="ORF">R7226_25460</name>
</gene>
<keyword evidence="1" id="KW-0547">Nucleotide-binding</keyword>
<feature type="domain" description="Orc1-like AAA ATPase" evidence="4">
    <location>
        <begin position="10"/>
        <end position="177"/>
    </location>
</feature>
<evidence type="ECO:0000259" key="4">
    <source>
        <dbReference type="Pfam" id="PF13191"/>
    </source>
</evidence>
<dbReference type="PANTHER" id="PTHR16305:SF35">
    <property type="entry name" value="TRANSCRIPTIONAL ACTIVATOR DOMAIN"/>
    <property type="match status" value="1"/>
</dbReference>